<dbReference type="Proteomes" id="UP001428817">
    <property type="component" value="Unassembled WGS sequence"/>
</dbReference>
<dbReference type="SMART" id="SM00710">
    <property type="entry name" value="PbH1"/>
    <property type="match status" value="4"/>
</dbReference>
<proteinExistence type="predicted"/>
<feature type="compositionally biased region" description="Low complexity" evidence="1">
    <location>
        <begin position="190"/>
        <end position="210"/>
    </location>
</feature>
<name>A0ABP9RDR1_9PSEU</name>
<dbReference type="SUPFAM" id="SSF51126">
    <property type="entry name" value="Pectin lyase-like"/>
    <property type="match status" value="1"/>
</dbReference>
<comment type="caution">
    <text evidence="2">The sequence shown here is derived from an EMBL/GenBank/DDBJ whole genome shotgun (WGS) entry which is preliminary data.</text>
</comment>
<organism evidence="2 3">
    <name type="scientific">Pseudonocardia eucalypti</name>
    <dbReference type="NCBI Taxonomy" id="648755"/>
    <lineage>
        <taxon>Bacteria</taxon>
        <taxon>Bacillati</taxon>
        <taxon>Actinomycetota</taxon>
        <taxon>Actinomycetes</taxon>
        <taxon>Pseudonocardiales</taxon>
        <taxon>Pseudonocardiaceae</taxon>
        <taxon>Pseudonocardia</taxon>
    </lineage>
</organism>
<dbReference type="Gene3D" id="2.160.20.10">
    <property type="entry name" value="Single-stranded right-handed beta-helix, Pectin lyase-like"/>
    <property type="match status" value="1"/>
</dbReference>
<feature type="compositionally biased region" description="Low complexity" evidence="1">
    <location>
        <begin position="77"/>
        <end position="89"/>
    </location>
</feature>
<evidence type="ECO:0000313" key="2">
    <source>
        <dbReference type="EMBL" id="GAA5175787.1"/>
    </source>
</evidence>
<evidence type="ECO:0000256" key="1">
    <source>
        <dbReference type="SAM" id="MobiDB-lite"/>
    </source>
</evidence>
<protein>
    <recommendedName>
        <fullName evidence="4">Right handed beta helix domain-containing protein</fullName>
    </recommendedName>
</protein>
<gene>
    <name evidence="2" type="ORF">GCM10023321_82530</name>
</gene>
<dbReference type="RefSeq" id="WP_185065585.1">
    <property type="nucleotide sequence ID" value="NZ_BAABJP010000068.1"/>
</dbReference>
<feature type="compositionally biased region" description="Low complexity" evidence="1">
    <location>
        <begin position="241"/>
        <end position="292"/>
    </location>
</feature>
<evidence type="ECO:0000313" key="3">
    <source>
        <dbReference type="Proteomes" id="UP001428817"/>
    </source>
</evidence>
<reference evidence="3" key="1">
    <citation type="journal article" date="2019" name="Int. J. Syst. Evol. Microbiol.">
        <title>The Global Catalogue of Microorganisms (GCM) 10K type strain sequencing project: providing services to taxonomists for standard genome sequencing and annotation.</title>
        <authorList>
            <consortium name="The Broad Institute Genomics Platform"/>
            <consortium name="The Broad Institute Genome Sequencing Center for Infectious Disease"/>
            <person name="Wu L."/>
            <person name="Ma J."/>
        </authorList>
    </citation>
    <scope>NUCLEOTIDE SEQUENCE [LARGE SCALE GENOMIC DNA]</scope>
    <source>
        <strain evidence="3">JCM 18303</strain>
    </source>
</reference>
<dbReference type="InterPro" id="IPR011050">
    <property type="entry name" value="Pectin_lyase_fold/virulence"/>
</dbReference>
<evidence type="ECO:0008006" key="4">
    <source>
        <dbReference type="Google" id="ProtNLM"/>
    </source>
</evidence>
<dbReference type="InterPro" id="IPR012334">
    <property type="entry name" value="Pectin_lyas_fold"/>
</dbReference>
<feature type="compositionally biased region" description="Pro residues" evidence="1">
    <location>
        <begin position="226"/>
        <end position="240"/>
    </location>
</feature>
<keyword evidence="3" id="KW-1185">Reference proteome</keyword>
<feature type="region of interest" description="Disordered" evidence="1">
    <location>
        <begin position="55"/>
        <end position="292"/>
    </location>
</feature>
<dbReference type="InterPro" id="IPR006626">
    <property type="entry name" value="PbH1"/>
</dbReference>
<feature type="compositionally biased region" description="Pro residues" evidence="1">
    <location>
        <begin position="60"/>
        <end position="76"/>
    </location>
</feature>
<dbReference type="EMBL" id="BAABJP010000068">
    <property type="protein sequence ID" value="GAA5175787.1"/>
    <property type="molecule type" value="Genomic_DNA"/>
</dbReference>
<feature type="compositionally biased region" description="Low complexity" evidence="1">
    <location>
        <begin position="106"/>
        <end position="116"/>
    </location>
</feature>
<feature type="compositionally biased region" description="Acidic residues" evidence="1">
    <location>
        <begin position="90"/>
        <end position="105"/>
    </location>
</feature>
<sequence length="647" mass="63481">MITKGIRAPGLWPRVGAVLGVAGGALVLSAALMPTGQDTAEGVDRGYLPAAMGTEIPTLTVPPKPTPPPKPEPPTVAPGVGVVSSPEPSASEEPEDPEEQEDSPEQVDPTVPTAEPTVPPVPSLPQTPSLPQVPSLPGGLPQAPSLPGGLPQVPSLPGGLPQAPSLPGGLPQVPSLPGGLPQAPSLPGGLPQVPAGLPQAPALPGLPNAASGETSAPGDSGDVPRTLPPVTPAPPIPGAPSLPGGLPAPQLPGGLPAPQLPGGLPQVPGGLPQVPQLPGGLPAPQLPGGLPQLPAGLPQAPALPGGLPQVPGGLPQVPGGLPPAPALPGGLPQVPAASPVSGECSASWGVVGALASALAAPLAPAGVDICGPGALRPAPVFANCTKQVDGAGLQAAVDAAVPGDRICARDGGPADRLKITRSGTASAPIMVIGDGNGTVKGISVSADHVIVQGFNSVDAAAPAIEMTGTGSALLNNTVRGPKGGDGDGIRFFGKDLLISHNTVSDVKNSGGAHADCMQTFATNTPGSSNVLIHSNRCEKIDNQCLIAEGPNSGAGDGSGKGESAHITFTNNFCDSHASQAVWIDDVKNVVLTNNVITGSNTKAFGLDNKSTGALIGGNRISEGIGFEVGMDHTSREGYQGPEVGGEP</sequence>
<accession>A0ABP9RDR1</accession>